<evidence type="ECO:0000313" key="3">
    <source>
        <dbReference type="Proteomes" id="UP001634394"/>
    </source>
</evidence>
<sequence length="288" mass="32098">MTKFSFSIRKCLGRKIGNVGSFFLDAHVPTGAGDAYDMMASLKAKAGSLNQTGVRSMREQSIGDDDDEVPSPKIPRLSQFCTDRQNSSCNHLGVSYSDITTYADPFPENEQDVGYSSHSTCSSCQGPEGAATDQGSPLLPQETKWDLENCQKDVYPQNGSSEVDDLIYHFERFFHERFEDELQNFRDSIHAMISDQQAHVRQIVHSAVCEAQVKELPWECTCKCDSPLARESGNPQIFTEAQADTRTANWFWVNNLIELVMFQEVSEAKPNLLSYSLNSSSLSIPAPS</sequence>
<organism evidence="2 3">
    <name type="scientific">Sinanodonta woodiana</name>
    <name type="common">Chinese pond mussel</name>
    <name type="synonym">Anodonta woodiana</name>
    <dbReference type="NCBI Taxonomy" id="1069815"/>
    <lineage>
        <taxon>Eukaryota</taxon>
        <taxon>Metazoa</taxon>
        <taxon>Spiralia</taxon>
        <taxon>Lophotrochozoa</taxon>
        <taxon>Mollusca</taxon>
        <taxon>Bivalvia</taxon>
        <taxon>Autobranchia</taxon>
        <taxon>Heteroconchia</taxon>
        <taxon>Palaeoheterodonta</taxon>
        <taxon>Unionida</taxon>
        <taxon>Unionoidea</taxon>
        <taxon>Unionidae</taxon>
        <taxon>Unioninae</taxon>
        <taxon>Sinanodonta</taxon>
    </lineage>
</organism>
<name>A0ABD3X671_SINWO</name>
<protein>
    <submittedName>
        <fullName evidence="2">Uncharacterized protein</fullName>
    </submittedName>
</protein>
<accession>A0ABD3X671</accession>
<reference evidence="2 3" key="1">
    <citation type="submission" date="2024-11" db="EMBL/GenBank/DDBJ databases">
        <title>Chromosome-level genome assembly of the freshwater bivalve Anodonta woodiana.</title>
        <authorList>
            <person name="Chen X."/>
        </authorList>
    </citation>
    <scope>NUCLEOTIDE SEQUENCE [LARGE SCALE GENOMIC DNA]</scope>
    <source>
        <strain evidence="2">MN2024</strain>
        <tissue evidence="2">Gills</tissue>
    </source>
</reference>
<feature type="region of interest" description="Disordered" evidence="1">
    <location>
        <begin position="117"/>
        <end position="136"/>
    </location>
</feature>
<comment type="caution">
    <text evidence="2">The sequence shown here is derived from an EMBL/GenBank/DDBJ whole genome shotgun (WGS) entry which is preliminary data.</text>
</comment>
<keyword evidence="3" id="KW-1185">Reference proteome</keyword>
<gene>
    <name evidence="2" type="ORF">ACJMK2_028058</name>
</gene>
<dbReference type="Proteomes" id="UP001634394">
    <property type="component" value="Unassembled WGS sequence"/>
</dbReference>
<evidence type="ECO:0000313" key="2">
    <source>
        <dbReference type="EMBL" id="KAL3881645.1"/>
    </source>
</evidence>
<evidence type="ECO:0000256" key="1">
    <source>
        <dbReference type="SAM" id="MobiDB-lite"/>
    </source>
</evidence>
<feature type="region of interest" description="Disordered" evidence="1">
    <location>
        <begin position="52"/>
        <end position="72"/>
    </location>
</feature>
<proteinExistence type="predicted"/>
<dbReference type="AlphaFoldDB" id="A0ABD3X671"/>
<dbReference type="EMBL" id="JBJQND010000003">
    <property type="protein sequence ID" value="KAL3881645.1"/>
    <property type="molecule type" value="Genomic_DNA"/>
</dbReference>